<sequence length="674" mass="75677">MAPPSSTRRLPWSSSDASSELSRPRNRWQSVVLHFRGRRRTSLEGMFGFRQIRGPEFMSMFLACFGSMVQRVVSEEVEKGFRQFTAPAPPRLLVGCYQRPRYQLVFLNGPKTVYTMSKVESDDGTAIKVAIVETLENNQTNIVRSGHLSSAKVEVVVLHGHFNAKNEESWTPEDFNKHIVSGREKSAQLLTGILTLKLNGGESSLGNATFTDNSSFTSTKMFRLGLRLVNASGERVLEGVTEPFRVKERRVEGFEKHYPPMLDDDVWRLEKIGKNGPYHKALSKIGIESVQKFLQAYMMDAEKLIKIFSKMPQSTWKSIIGHAMTCKYGDDLYLYEVKDQNVSLFFDALYKLVGVKFGDYYKPIDQLDQVEKNLAVSLKKVAYHNMGDLQYDYKMVNNQPVLNRLPAQVTSLLSPVLQNQQITNHAQHNSFLGDASVVQGFGSRHSGEKFGTSPQTSNVQIDTTRFVQEQASNDVQMSHEPIINRVLPYHSSQGALIPGPRITQLQIPQTETTYFGPDGSSAVVPCNFLVDQVGAPFGSYRQREISNFSEESYSCHPLNNLSPTNDVMSLMQSQIPLPRSSEQCNGQSIIQKQQAVTEFQSARTNSFDLSSCDELIENFMSQISNSEVALMPLSPRKWVKIRAALKLASVGRLSRGSRRGPHCAPPRPRLVPTI</sequence>
<dbReference type="GO" id="GO:0005634">
    <property type="term" value="C:nucleus"/>
    <property type="evidence" value="ECO:0007669"/>
    <property type="project" value="UniProtKB-SubCell"/>
</dbReference>
<feature type="non-terminal residue" evidence="12">
    <location>
        <position position="1"/>
    </location>
</feature>
<gene>
    <name evidence="12" type="ORF">EJB05_01232</name>
</gene>
<feature type="domain" description="Calmodulin binding protein-like N-terminal" evidence="9">
    <location>
        <begin position="102"/>
        <end position="248"/>
    </location>
</feature>
<dbReference type="Pfam" id="PF20452">
    <property type="entry name" value="Calmod_bind_C"/>
    <property type="match status" value="1"/>
</dbReference>
<evidence type="ECO:0000259" key="9">
    <source>
        <dbReference type="Pfam" id="PF07887"/>
    </source>
</evidence>
<dbReference type="OrthoDB" id="748178at2759"/>
<organism evidence="12 13">
    <name type="scientific">Eragrostis curvula</name>
    <name type="common">weeping love grass</name>
    <dbReference type="NCBI Taxonomy" id="38414"/>
    <lineage>
        <taxon>Eukaryota</taxon>
        <taxon>Viridiplantae</taxon>
        <taxon>Streptophyta</taxon>
        <taxon>Embryophyta</taxon>
        <taxon>Tracheophyta</taxon>
        <taxon>Spermatophyta</taxon>
        <taxon>Magnoliopsida</taxon>
        <taxon>Liliopsida</taxon>
        <taxon>Poales</taxon>
        <taxon>Poaceae</taxon>
        <taxon>PACMAD clade</taxon>
        <taxon>Chloridoideae</taxon>
        <taxon>Eragrostideae</taxon>
        <taxon>Eragrostidinae</taxon>
        <taxon>Eragrostis</taxon>
    </lineage>
</organism>
<accession>A0A5J9WMG2</accession>
<keyword evidence="6" id="KW-0804">Transcription</keyword>
<comment type="similarity">
    <text evidence="2">Belongs to the plant ACBP60 protein family.</text>
</comment>
<keyword evidence="7" id="KW-0539">Nucleus</keyword>
<evidence type="ECO:0000259" key="10">
    <source>
        <dbReference type="Pfam" id="PF20451"/>
    </source>
</evidence>
<dbReference type="GO" id="GO:0005516">
    <property type="term" value="F:calmodulin binding"/>
    <property type="evidence" value="ECO:0007669"/>
    <property type="project" value="InterPro"/>
</dbReference>
<keyword evidence="4" id="KW-0238">DNA-binding</keyword>
<evidence type="ECO:0000256" key="3">
    <source>
        <dbReference type="ARBA" id="ARBA00023015"/>
    </source>
</evidence>
<dbReference type="InterPro" id="IPR046831">
    <property type="entry name" value="Calmodulin_bind_N"/>
</dbReference>
<dbReference type="InterPro" id="IPR046830">
    <property type="entry name" value="Calmod_bind_M"/>
</dbReference>
<dbReference type="PANTHER" id="PTHR31713:SF98">
    <property type="entry name" value="CALMODULIN-BINDING PROTEIN 60 G"/>
    <property type="match status" value="1"/>
</dbReference>
<dbReference type="EMBL" id="RWGY01000002">
    <property type="protein sequence ID" value="TVU49892.1"/>
    <property type="molecule type" value="Genomic_DNA"/>
</dbReference>
<dbReference type="InterPro" id="IPR012416">
    <property type="entry name" value="CBP60"/>
</dbReference>
<keyword evidence="13" id="KW-1185">Reference proteome</keyword>
<evidence type="ECO:0000256" key="1">
    <source>
        <dbReference type="ARBA" id="ARBA00004123"/>
    </source>
</evidence>
<dbReference type="Gramene" id="TVU49892">
    <property type="protein sequence ID" value="TVU49892"/>
    <property type="gene ID" value="EJB05_01232"/>
</dbReference>
<proteinExistence type="inferred from homology"/>
<dbReference type="GO" id="GO:0043565">
    <property type="term" value="F:sequence-specific DNA binding"/>
    <property type="evidence" value="ECO:0007669"/>
    <property type="project" value="TreeGrafter"/>
</dbReference>
<reference evidence="12 13" key="1">
    <citation type="journal article" date="2019" name="Sci. Rep.">
        <title>A high-quality genome of Eragrostis curvula grass provides insights into Poaceae evolution and supports new strategies to enhance forage quality.</title>
        <authorList>
            <person name="Carballo J."/>
            <person name="Santos B.A.C.M."/>
            <person name="Zappacosta D."/>
            <person name="Garbus I."/>
            <person name="Selva J.P."/>
            <person name="Gallo C.A."/>
            <person name="Diaz A."/>
            <person name="Albertini E."/>
            <person name="Caccamo M."/>
            <person name="Echenique V."/>
        </authorList>
    </citation>
    <scope>NUCLEOTIDE SEQUENCE [LARGE SCALE GENOMIC DNA]</scope>
    <source>
        <strain evidence="13">cv. Victoria</strain>
        <tissue evidence="12">Leaf</tissue>
    </source>
</reference>
<dbReference type="GO" id="GO:0003700">
    <property type="term" value="F:DNA-binding transcription factor activity"/>
    <property type="evidence" value="ECO:0007669"/>
    <property type="project" value="TreeGrafter"/>
</dbReference>
<feature type="domain" description="Calmodulin binding protein central" evidence="10">
    <location>
        <begin position="261"/>
        <end position="326"/>
    </location>
</feature>
<evidence type="ECO:0000256" key="6">
    <source>
        <dbReference type="ARBA" id="ARBA00023163"/>
    </source>
</evidence>
<dbReference type="Pfam" id="PF07887">
    <property type="entry name" value="Calmodulin_bind"/>
    <property type="match status" value="1"/>
</dbReference>
<evidence type="ECO:0000259" key="11">
    <source>
        <dbReference type="Pfam" id="PF20452"/>
    </source>
</evidence>
<feature type="region of interest" description="Disordered" evidence="8">
    <location>
        <begin position="655"/>
        <end position="674"/>
    </location>
</feature>
<evidence type="ECO:0000313" key="13">
    <source>
        <dbReference type="Proteomes" id="UP000324897"/>
    </source>
</evidence>
<feature type="region of interest" description="Disordered" evidence="8">
    <location>
        <begin position="1"/>
        <end position="20"/>
    </location>
</feature>
<dbReference type="InterPro" id="IPR046829">
    <property type="entry name" value="Calmod_bind_C"/>
</dbReference>
<dbReference type="AlphaFoldDB" id="A0A5J9WMG2"/>
<dbReference type="GO" id="GO:0080142">
    <property type="term" value="P:regulation of salicylic acid biosynthetic process"/>
    <property type="evidence" value="ECO:0007669"/>
    <property type="project" value="TreeGrafter"/>
</dbReference>
<dbReference type="Pfam" id="PF20451">
    <property type="entry name" value="Calmod_bind_M"/>
    <property type="match status" value="1"/>
</dbReference>
<evidence type="ECO:0000256" key="4">
    <source>
        <dbReference type="ARBA" id="ARBA00023125"/>
    </source>
</evidence>
<dbReference type="Proteomes" id="UP000324897">
    <property type="component" value="Chromosome 6"/>
</dbReference>
<keyword evidence="5" id="KW-0010">Activator</keyword>
<evidence type="ECO:0000256" key="5">
    <source>
        <dbReference type="ARBA" id="ARBA00023159"/>
    </source>
</evidence>
<evidence type="ECO:0000256" key="7">
    <source>
        <dbReference type="ARBA" id="ARBA00023242"/>
    </source>
</evidence>
<protein>
    <submittedName>
        <fullName evidence="12">Uncharacterized protein</fullName>
    </submittedName>
</protein>
<dbReference type="PANTHER" id="PTHR31713">
    <property type="entry name" value="OS02G0177800 PROTEIN"/>
    <property type="match status" value="1"/>
</dbReference>
<feature type="compositionally biased region" description="Pro residues" evidence="8">
    <location>
        <begin position="663"/>
        <end position="674"/>
    </location>
</feature>
<comment type="caution">
    <text evidence="12">The sequence shown here is derived from an EMBL/GenBank/DDBJ whole genome shotgun (WGS) entry which is preliminary data.</text>
</comment>
<evidence type="ECO:0000256" key="8">
    <source>
        <dbReference type="SAM" id="MobiDB-lite"/>
    </source>
</evidence>
<evidence type="ECO:0000256" key="2">
    <source>
        <dbReference type="ARBA" id="ARBA00007214"/>
    </source>
</evidence>
<name>A0A5J9WMG2_9POAL</name>
<keyword evidence="3" id="KW-0805">Transcription regulation</keyword>
<feature type="domain" description="Calmodulin binding protein C-terminal" evidence="11">
    <location>
        <begin position="332"/>
        <end position="391"/>
    </location>
</feature>
<evidence type="ECO:0000313" key="12">
    <source>
        <dbReference type="EMBL" id="TVU49892.1"/>
    </source>
</evidence>
<comment type="subcellular location">
    <subcellularLocation>
        <location evidence="1">Nucleus</location>
    </subcellularLocation>
</comment>